<comment type="caution">
    <text evidence="1">The sequence shown here is derived from an EMBL/GenBank/DDBJ whole genome shotgun (WGS) entry which is preliminary data.</text>
</comment>
<gene>
    <name evidence="1" type="ORF">HINF_LOCUS36856</name>
    <name evidence="2" type="ORF">HINF_LOCUS66226</name>
</gene>
<dbReference type="AlphaFoldDB" id="A0AA86UEU1"/>
<evidence type="ECO:0000313" key="3">
    <source>
        <dbReference type="Proteomes" id="UP001642409"/>
    </source>
</evidence>
<protein>
    <submittedName>
        <fullName evidence="2">Hypothetical_protein</fullName>
    </submittedName>
</protein>
<dbReference type="EMBL" id="CAXDID020000444">
    <property type="protein sequence ID" value="CAL6092358.1"/>
    <property type="molecule type" value="Genomic_DNA"/>
</dbReference>
<evidence type="ECO:0000313" key="2">
    <source>
        <dbReference type="EMBL" id="CAL6092358.1"/>
    </source>
</evidence>
<keyword evidence="3" id="KW-1185">Reference proteome</keyword>
<proteinExistence type="predicted"/>
<evidence type="ECO:0000313" key="1">
    <source>
        <dbReference type="EMBL" id="CAI9949211.1"/>
    </source>
</evidence>
<dbReference type="Proteomes" id="UP001642409">
    <property type="component" value="Unassembled WGS sequence"/>
</dbReference>
<dbReference type="EMBL" id="CATOUU010000794">
    <property type="protein sequence ID" value="CAI9949211.1"/>
    <property type="molecule type" value="Genomic_DNA"/>
</dbReference>
<name>A0AA86UEU1_9EUKA</name>
<sequence length="197" mass="22385">MQSAKVQQQLQLQHRQETLIVRRNSIIYGTAIFPDVHQNSRQIYSANHNWNQSSYSAEKSVVASSSQISNRLLAATRFYRIDRLICNEIFDMANQRQIIKLGGRIDIGSKNAALRVNRYWKCNSVHSVSSIRMHTEEARVTSGPAMILNIFCGSGDVFPGVSRRFRIIIFNKLSISGVDTAQTTYLMVRVNSRVCCK</sequence>
<reference evidence="2 3" key="2">
    <citation type="submission" date="2024-07" db="EMBL/GenBank/DDBJ databases">
        <authorList>
            <person name="Akdeniz Z."/>
        </authorList>
    </citation>
    <scope>NUCLEOTIDE SEQUENCE [LARGE SCALE GENOMIC DNA]</scope>
</reference>
<organism evidence="1">
    <name type="scientific">Hexamita inflata</name>
    <dbReference type="NCBI Taxonomy" id="28002"/>
    <lineage>
        <taxon>Eukaryota</taxon>
        <taxon>Metamonada</taxon>
        <taxon>Diplomonadida</taxon>
        <taxon>Hexamitidae</taxon>
        <taxon>Hexamitinae</taxon>
        <taxon>Hexamita</taxon>
    </lineage>
</organism>
<accession>A0AA86UEU1</accession>
<reference evidence="1" key="1">
    <citation type="submission" date="2023-06" db="EMBL/GenBank/DDBJ databases">
        <authorList>
            <person name="Kurt Z."/>
        </authorList>
    </citation>
    <scope>NUCLEOTIDE SEQUENCE</scope>
</reference>